<dbReference type="GO" id="GO:0045104">
    <property type="term" value="P:intermediate filament cytoskeleton organization"/>
    <property type="evidence" value="ECO:0007669"/>
    <property type="project" value="TreeGrafter"/>
</dbReference>
<dbReference type="RefSeq" id="XP_038863462.1">
    <property type="nucleotide sequence ID" value="XM_039007534.1"/>
</dbReference>
<dbReference type="PRINTS" id="PR01248">
    <property type="entry name" value="TYPE1KERATIN"/>
</dbReference>
<keyword evidence="4 7" id="KW-0175">Coiled coil</keyword>
<sequence length="438" mass="49071">MESVHISKNPRFTGHRAESGSGGLYAKPWSSQSAHGGAGGHGTRISSVHTSNRLGDIRGGAEHQVYTGVTADVGFTMGNEKLNMQHLNDRLATYLESVKNLEQANGKLELQIREVLEKKGPAGADYSRYEATLEDLRKKILEMTVGNAQIAIRVEGAGLAADDFKVKHEIEIGMRQTVEGDVANLRRTLDDTIVLQLHLENDIEFLTEELINLKKNHAEDVLELRTQISMSGVQVEVDASKGHDLGKIMEEMRAKYEKMALKNQEELKEWHESKITEVQVQVTENTVALKEAHTTFSESRRSIQSLQIDLQSQISLNASLEGNLHDIEMRYNMELQKYNAVLLRLEAELTQIRSDIQHQTQDYQILFNIKMQLEAEIDEYRRLLDGDLKVEVAVEKKPTKSFRTKTLVVTQTLVDGKVVSEGVTEDVKSEGGIEAVQG</sequence>
<dbReference type="SMART" id="SM01391">
    <property type="entry name" value="Filament"/>
    <property type="match status" value="1"/>
</dbReference>
<dbReference type="AlphaFoldDB" id="A0A8U1C103"/>
<evidence type="ECO:0000313" key="11">
    <source>
        <dbReference type="RefSeq" id="XP_038863462.1"/>
    </source>
</evidence>
<keyword evidence="3" id="KW-0403">Intermediate filament</keyword>
<evidence type="ECO:0000256" key="1">
    <source>
        <dbReference type="ARBA" id="ARBA00022553"/>
    </source>
</evidence>
<evidence type="ECO:0000256" key="4">
    <source>
        <dbReference type="ARBA" id="ARBA00023054"/>
    </source>
</evidence>
<dbReference type="InterPro" id="IPR039008">
    <property type="entry name" value="IF_rod_dom"/>
</dbReference>
<evidence type="ECO:0000256" key="2">
    <source>
        <dbReference type="ARBA" id="ARBA00022744"/>
    </source>
</evidence>
<feature type="coiled-coil region" evidence="7">
    <location>
        <begin position="84"/>
        <end position="118"/>
    </location>
</feature>
<dbReference type="InterPro" id="IPR002957">
    <property type="entry name" value="Keratin_I"/>
</dbReference>
<keyword evidence="10" id="KW-1185">Reference proteome</keyword>
<organism evidence="10 11">
    <name type="scientific">Salvelinus namaycush</name>
    <name type="common">Lake trout</name>
    <name type="synonym">Salmo namaycush</name>
    <dbReference type="NCBI Taxonomy" id="8040"/>
    <lineage>
        <taxon>Eukaryota</taxon>
        <taxon>Metazoa</taxon>
        <taxon>Chordata</taxon>
        <taxon>Craniata</taxon>
        <taxon>Vertebrata</taxon>
        <taxon>Euteleostomi</taxon>
        <taxon>Actinopterygii</taxon>
        <taxon>Neopterygii</taxon>
        <taxon>Teleostei</taxon>
        <taxon>Protacanthopterygii</taxon>
        <taxon>Salmoniformes</taxon>
        <taxon>Salmonidae</taxon>
        <taxon>Salmoninae</taxon>
        <taxon>Salvelinus</taxon>
    </lineage>
</organism>
<evidence type="ECO:0000256" key="5">
    <source>
        <dbReference type="ARBA" id="ARBA00037340"/>
    </source>
</evidence>
<comment type="subunit">
    <text evidence="6">Heterotetramer of two type I and two type II keratins. Keratin-18 associates with keratin-8.</text>
</comment>
<accession>A0A8U1C103</accession>
<dbReference type="Proteomes" id="UP000808372">
    <property type="component" value="Chromosome 14"/>
</dbReference>
<evidence type="ECO:0000313" key="10">
    <source>
        <dbReference type="Proteomes" id="UP000808372"/>
    </source>
</evidence>
<proteinExistence type="predicted"/>
<dbReference type="Gene3D" id="1.20.5.1160">
    <property type="entry name" value="Vasodilator-stimulated phosphoprotein"/>
    <property type="match status" value="1"/>
</dbReference>
<evidence type="ECO:0000256" key="3">
    <source>
        <dbReference type="ARBA" id="ARBA00022754"/>
    </source>
</evidence>
<dbReference type="SUPFAM" id="SSF64593">
    <property type="entry name" value="Intermediate filament protein, coiled coil region"/>
    <property type="match status" value="2"/>
</dbReference>
<evidence type="ECO:0000256" key="8">
    <source>
        <dbReference type="SAM" id="MobiDB-lite"/>
    </source>
</evidence>
<dbReference type="PANTHER" id="PTHR23239">
    <property type="entry name" value="INTERMEDIATE FILAMENT"/>
    <property type="match status" value="1"/>
</dbReference>
<dbReference type="FunFam" id="1.20.5.170:FF:000002">
    <property type="entry name" value="Type I keratin KA11"/>
    <property type="match status" value="1"/>
</dbReference>
<dbReference type="Gene3D" id="1.20.5.500">
    <property type="entry name" value="Single helix bin"/>
    <property type="match status" value="1"/>
</dbReference>
<dbReference type="GeneID" id="120058798"/>
<comment type="function">
    <text evidence="5">When phosphorylated, plays a role in filament reorganization.</text>
</comment>
<gene>
    <name evidence="11" type="primary">LOC120058798</name>
</gene>
<feature type="region of interest" description="Disordered" evidence="8">
    <location>
        <begin position="1"/>
        <end position="48"/>
    </location>
</feature>
<keyword evidence="1" id="KW-0597">Phosphoprotein</keyword>
<dbReference type="GO" id="GO:0045095">
    <property type="term" value="C:keratin filament"/>
    <property type="evidence" value="ECO:0007669"/>
    <property type="project" value="TreeGrafter"/>
</dbReference>
<feature type="coiled-coil region" evidence="7">
    <location>
        <begin position="335"/>
        <end position="362"/>
    </location>
</feature>
<dbReference type="GO" id="GO:0005198">
    <property type="term" value="F:structural molecule activity"/>
    <property type="evidence" value="ECO:0007669"/>
    <property type="project" value="InterPro"/>
</dbReference>
<evidence type="ECO:0000256" key="7">
    <source>
        <dbReference type="SAM" id="Coils"/>
    </source>
</evidence>
<dbReference type="Gene3D" id="1.20.5.170">
    <property type="match status" value="1"/>
</dbReference>
<evidence type="ECO:0000256" key="6">
    <source>
        <dbReference type="ARBA" id="ARBA00038630"/>
    </source>
</evidence>
<dbReference type="PANTHER" id="PTHR23239:SF349">
    <property type="entry name" value="KERATIN, TYPE I CYTOSKELETAL 18"/>
    <property type="match status" value="1"/>
</dbReference>
<feature type="domain" description="IF rod" evidence="9">
    <location>
        <begin position="80"/>
        <end position="391"/>
    </location>
</feature>
<keyword evidence="2" id="KW-0416">Keratin</keyword>
<dbReference type="Pfam" id="PF00038">
    <property type="entry name" value="Filament"/>
    <property type="match status" value="1"/>
</dbReference>
<dbReference type="PROSITE" id="PS51842">
    <property type="entry name" value="IF_ROD_2"/>
    <property type="match status" value="1"/>
</dbReference>
<evidence type="ECO:0000259" key="9">
    <source>
        <dbReference type="PROSITE" id="PS51842"/>
    </source>
</evidence>
<protein>
    <submittedName>
        <fullName evidence="11">Keratin, type I cytoskeletal 18-like</fullName>
    </submittedName>
</protein>
<name>A0A8U1C103_SALNM</name>
<reference evidence="11" key="1">
    <citation type="submission" date="2025-08" db="UniProtKB">
        <authorList>
            <consortium name="RefSeq"/>
        </authorList>
    </citation>
    <scope>IDENTIFICATION</scope>
    <source>
        <tissue evidence="11">White muscle</tissue>
    </source>
</reference>
<dbReference type="KEGG" id="snh:120058798"/>